<dbReference type="Proteomes" id="UP000307790">
    <property type="component" value="Unassembled WGS sequence"/>
</dbReference>
<proteinExistence type="predicted"/>
<keyword evidence="2" id="KW-1185">Reference proteome</keyword>
<dbReference type="RefSeq" id="WP_138319268.1">
    <property type="nucleotide sequence ID" value="NZ_VCBC01000005.1"/>
</dbReference>
<evidence type="ECO:0000313" key="2">
    <source>
        <dbReference type="Proteomes" id="UP000307790"/>
    </source>
</evidence>
<gene>
    <name evidence="1" type="ORF">FE810_06805</name>
</gene>
<comment type="caution">
    <text evidence="1">The sequence shown here is derived from an EMBL/GenBank/DDBJ whole genome shotgun (WGS) entry which is preliminary data.</text>
</comment>
<name>A0A5R9IPI8_9GAMM</name>
<dbReference type="AlphaFoldDB" id="A0A5R9IPI8"/>
<sequence length="455" mass="51795">MSEQNMKTHSLNRALIATNRFGYGARQGEMQKAQRDPKGWVIGQLKTVEFDPSLPGSDEVLHAFYQYQQQQRKKKSNQNIDFGDDEIPKNFSRKTLQNASADGLIRSIQSSDSVSWRLLDFFSNHFSVTANNRLMAGLATTLEREAIAPNLIGRFEDMLLAITKHPAMLMYLNNERSFGPNSLAAKKRGKGLNENLAREILELHTLGVDGPYSQQDVIELAKGISGWSVKHPKREEGNGFVFRNYGHEPGKRTLLGRSYRQNGMSQGEQMLRDLATHPATAKHICRKLAFHFVSENPPKSLLDKMQQTWRETDGNIKSVMTTLFRADESWIAEPQKFKTPREFVISSYRAFGIREVKQNSFRYSLNNLGQQPFNANSPAGYSDKNEDWLGPSALMARIDWSAMVGGYQKWQKIEKILSTSLGSQVSQHTYNSVMRAESREQSIALFLMSPEFQWR</sequence>
<dbReference type="InterPro" id="IPR014917">
    <property type="entry name" value="DUF1800"/>
</dbReference>
<organism evidence="1 2">
    <name type="scientific">Thalassotalea litorea</name>
    <dbReference type="NCBI Taxonomy" id="2020715"/>
    <lineage>
        <taxon>Bacteria</taxon>
        <taxon>Pseudomonadati</taxon>
        <taxon>Pseudomonadota</taxon>
        <taxon>Gammaproteobacteria</taxon>
        <taxon>Alteromonadales</taxon>
        <taxon>Colwelliaceae</taxon>
        <taxon>Thalassotalea</taxon>
    </lineage>
</organism>
<dbReference type="OrthoDB" id="9772295at2"/>
<dbReference type="Pfam" id="PF08811">
    <property type="entry name" value="DUF1800"/>
    <property type="match status" value="1"/>
</dbReference>
<protein>
    <submittedName>
        <fullName evidence="1">DUF1800 domain-containing protein</fullName>
    </submittedName>
</protein>
<dbReference type="EMBL" id="VCBC01000005">
    <property type="protein sequence ID" value="TLU66393.1"/>
    <property type="molecule type" value="Genomic_DNA"/>
</dbReference>
<accession>A0A5R9IPI8</accession>
<reference evidence="1 2" key="1">
    <citation type="submission" date="2019-05" db="EMBL/GenBank/DDBJ databases">
        <title>Genome sequences of Thalassotalea litorea 1K03283.</title>
        <authorList>
            <person name="Zhang D."/>
        </authorList>
    </citation>
    <scope>NUCLEOTIDE SEQUENCE [LARGE SCALE GENOMIC DNA]</scope>
    <source>
        <strain evidence="1 2">MCCC 1K03283</strain>
    </source>
</reference>
<evidence type="ECO:0000313" key="1">
    <source>
        <dbReference type="EMBL" id="TLU66393.1"/>
    </source>
</evidence>